<dbReference type="Proteomes" id="UP000242814">
    <property type="component" value="Unassembled WGS sequence"/>
</dbReference>
<gene>
    <name evidence="1" type="ORF">ACO22_00388</name>
</gene>
<comment type="caution">
    <text evidence="1">The sequence shown here is derived from an EMBL/GenBank/DDBJ whole genome shotgun (WGS) entry which is preliminary data.</text>
</comment>
<dbReference type="EMBL" id="LZYO01000007">
    <property type="protein sequence ID" value="ODH45093.1"/>
    <property type="molecule type" value="Genomic_DNA"/>
</dbReference>
<accession>A0A1D2JPI1</accession>
<evidence type="ECO:0000313" key="1">
    <source>
        <dbReference type="EMBL" id="ODH45093.1"/>
    </source>
</evidence>
<evidence type="ECO:0000313" key="2">
    <source>
        <dbReference type="Proteomes" id="UP000242814"/>
    </source>
</evidence>
<dbReference type="AlphaFoldDB" id="A0A1D2JPI1"/>
<sequence>MLGLEPSTGILVPVASNIASMIFLIVRKCTVGNPDGNITSHRRVTEIEKPTAHFGKSAIESARISTPDFADVAKAAEATRANGSQHSFRFAVYQ</sequence>
<protein>
    <submittedName>
        <fullName evidence="1">Uncharacterized protein</fullName>
    </submittedName>
</protein>
<name>A0A1D2JPI1_PARBR</name>
<reference evidence="1 2" key="1">
    <citation type="submission" date="2016-06" db="EMBL/GenBank/DDBJ databases">
        <authorList>
            <person name="Kjaerup R.B."/>
            <person name="Dalgaard T.S."/>
            <person name="Juul-Madsen H.R."/>
        </authorList>
    </citation>
    <scope>NUCLEOTIDE SEQUENCE [LARGE SCALE GENOMIC DNA]</scope>
    <source>
        <strain evidence="1 2">Pb300</strain>
    </source>
</reference>
<proteinExistence type="predicted"/>
<organism evidence="1 2">
    <name type="scientific">Paracoccidioides brasiliensis</name>
    <dbReference type="NCBI Taxonomy" id="121759"/>
    <lineage>
        <taxon>Eukaryota</taxon>
        <taxon>Fungi</taxon>
        <taxon>Dikarya</taxon>
        <taxon>Ascomycota</taxon>
        <taxon>Pezizomycotina</taxon>
        <taxon>Eurotiomycetes</taxon>
        <taxon>Eurotiomycetidae</taxon>
        <taxon>Onygenales</taxon>
        <taxon>Ajellomycetaceae</taxon>
        <taxon>Paracoccidioides</taxon>
    </lineage>
</organism>